<dbReference type="PANTHER" id="PTHR39441">
    <property type="entry name" value="DUF2252 DOMAIN-CONTAINING PROTEIN"/>
    <property type="match status" value="1"/>
</dbReference>
<accession>A0ABS1HC36</accession>
<dbReference type="Proteomes" id="UP000618943">
    <property type="component" value="Unassembled WGS sequence"/>
</dbReference>
<gene>
    <name evidence="1" type="ORF">JFL43_19570</name>
</gene>
<reference evidence="1 2" key="1">
    <citation type="submission" date="2020-12" db="EMBL/GenBank/DDBJ databases">
        <title>YIM B01967 draft genome.</title>
        <authorList>
            <person name="Yan X."/>
        </authorList>
    </citation>
    <scope>NUCLEOTIDE SEQUENCE [LARGE SCALE GENOMIC DNA]</scope>
    <source>
        <strain evidence="1 2">YIM B01967</strain>
    </source>
</reference>
<keyword evidence="2" id="KW-1185">Reference proteome</keyword>
<comment type="caution">
    <text evidence="1">The sequence shown here is derived from an EMBL/GenBank/DDBJ whole genome shotgun (WGS) entry which is preliminary data.</text>
</comment>
<dbReference type="EMBL" id="JAEOAH010000046">
    <property type="protein sequence ID" value="MBK3497002.1"/>
    <property type="molecule type" value="Genomic_DNA"/>
</dbReference>
<dbReference type="PANTHER" id="PTHR39441:SF1">
    <property type="entry name" value="DUF2252 DOMAIN-CONTAINING PROTEIN"/>
    <property type="match status" value="1"/>
</dbReference>
<protein>
    <submittedName>
        <fullName evidence="1">DUF2252 domain-containing protein</fullName>
    </submittedName>
</protein>
<evidence type="ECO:0000313" key="1">
    <source>
        <dbReference type="EMBL" id="MBK3497002.1"/>
    </source>
</evidence>
<proteinExistence type="predicted"/>
<evidence type="ECO:0000313" key="2">
    <source>
        <dbReference type="Proteomes" id="UP000618943"/>
    </source>
</evidence>
<organism evidence="1 2">
    <name type="scientific">Viridibacillus soli</name>
    <dbReference type="NCBI Taxonomy" id="2798301"/>
    <lineage>
        <taxon>Bacteria</taxon>
        <taxon>Bacillati</taxon>
        <taxon>Bacillota</taxon>
        <taxon>Bacilli</taxon>
        <taxon>Bacillales</taxon>
        <taxon>Caryophanaceae</taxon>
        <taxon>Viridibacillus</taxon>
    </lineage>
</organism>
<dbReference type="Pfam" id="PF10009">
    <property type="entry name" value="DUF2252"/>
    <property type="match status" value="1"/>
</dbReference>
<sequence>MVNLGERVEQTKRDLRMETLKKILVEFDQKIMGHTEESRQSKYEKMEQSPFIFFRGSAYLFYYDVTNHWFPYHTLESRPTWIQGDLHFENFGAFHNEEGKLVFDINDFDEGYLGSYLYDLLRMSVSVVLVCRQLGYEVNKQIDVVEAYLQTYHKQISRFQARKDLPNTFFVTKKKANGAIHKLLKKLEKRSEAHLLGKVTSNFQSERQFVESDEIQRLSDEARAEIEKVWPQYLETVGKMDQETKYRIKDIAIKHGSGTASIGLDRFYILIEGGQQKEDLDDVILEMKEVRVPIPAYFMPYNKDFWETFPHQGQRVIMTQRAMHHQADPHLGNLTMDNRDFYVRERSPYKKKLKLEMMKSHEDMMETVEQMGRITAKVHARADADINEGILPYHSEDEILKAIGDDVDGFVHSLSHWAISYANQVEQDYKFFMEYKKDLKK</sequence>
<name>A0ABS1HC36_9BACL</name>
<dbReference type="InterPro" id="IPR018721">
    <property type="entry name" value="DUF2252"/>
</dbReference>